<name>A0ABN7GCN4_9GAMM</name>
<reference evidence="1 2" key="1">
    <citation type="submission" date="2020-05" db="EMBL/GenBank/DDBJ databases">
        <authorList>
            <person name="Petersen J."/>
            <person name="Sayavedra L."/>
        </authorList>
    </citation>
    <scope>NUCLEOTIDE SEQUENCE [LARGE SCALE GENOMIC DNA]</scope>
    <source>
        <strain evidence="1">B azoricus SOX ET2 1586I</strain>
    </source>
</reference>
<feature type="non-terminal residue" evidence="1">
    <location>
        <position position="94"/>
    </location>
</feature>
<evidence type="ECO:0000313" key="1">
    <source>
        <dbReference type="EMBL" id="CAB5507287.1"/>
    </source>
</evidence>
<evidence type="ECO:0000313" key="2">
    <source>
        <dbReference type="Proteomes" id="UP000626656"/>
    </source>
</evidence>
<evidence type="ECO:0008006" key="3">
    <source>
        <dbReference type="Google" id="ProtNLM"/>
    </source>
</evidence>
<sequence>MQDLFTQALGINSPWFIKDVSFDNKQLNIHIDFKKGTKFTDSSADTKAYTAYDTKAKTYRHMNFFEHECHLHVRVPRIKRDDGRVKMILPPFAG</sequence>
<dbReference type="Proteomes" id="UP000626656">
    <property type="component" value="Unassembled WGS sequence"/>
</dbReference>
<proteinExistence type="predicted"/>
<keyword evidence="2" id="KW-1185">Reference proteome</keyword>
<protein>
    <recommendedName>
        <fullName evidence="3">Transposase</fullName>
    </recommendedName>
</protein>
<gene>
    <name evidence="1" type="ORF">AZO1586I_1810</name>
</gene>
<accession>A0ABN7GCN4</accession>
<comment type="caution">
    <text evidence="1">The sequence shown here is derived from an EMBL/GenBank/DDBJ whole genome shotgun (WGS) entry which is preliminary data.</text>
</comment>
<organism evidence="1 2">
    <name type="scientific">Bathymodiolus thermophilus thioautotrophic gill symbiont</name>
    <dbReference type="NCBI Taxonomy" id="2360"/>
    <lineage>
        <taxon>Bacteria</taxon>
        <taxon>Pseudomonadati</taxon>
        <taxon>Pseudomonadota</taxon>
        <taxon>Gammaproteobacteria</taxon>
        <taxon>sulfur-oxidizing symbionts</taxon>
    </lineage>
</organism>
<dbReference type="EMBL" id="CAHJWF010000398">
    <property type="protein sequence ID" value="CAB5507287.1"/>
    <property type="molecule type" value="Genomic_DNA"/>
</dbReference>